<organism evidence="2 3">
    <name type="scientific">Zopfia rhizophila CBS 207.26</name>
    <dbReference type="NCBI Taxonomy" id="1314779"/>
    <lineage>
        <taxon>Eukaryota</taxon>
        <taxon>Fungi</taxon>
        <taxon>Dikarya</taxon>
        <taxon>Ascomycota</taxon>
        <taxon>Pezizomycotina</taxon>
        <taxon>Dothideomycetes</taxon>
        <taxon>Dothideomycetes incertae sedis</taxon>
        <taxon>Zopfiaceae</taxon>
        <taxon>Zopfia</taxon>
    </lineage>
</organism>
<gene>
    <name evidence="2" type="ORF">K469DRAFT_600410</name>
</gene>
<protein>
    <submittedName>
        <fullName evidence="2">Uncharacterized protein</fullName>
    </submittedName>
</protein>
<dbReference type="InterPro" id="IPR023393">
    <property type="entry name" value="START-like_dom_sf"/>
</dbReference>
<sequence length="192" mass="21752">MLFSTRLLSLPLALGYPASYNNIDCSGLISTPTYGLKDANFSICATIHIKAPVHKVCNVILDFHRYKDWNTFVYDAIPPDGVDGPEDVRLGMNIQFSSTGIPPGQNSTATDIITFVERPFFAAWKNIEFEEFIGHSEHCLLFLPLPNGYTRFTHWQTQLGANGRTLYPVKADFQREFEFEARDLKTYVESMS</sequence>
<evidence type="ECO:0000313" key="3">
    <source>
        <dbReference type="Proteomes" id="UP000800200"/>
    </source>
</evidence>
<keyword evidence="1" id="KW-0732">Signal</keyword>
<reference evidence="2" key="1">
    <citation type="journal article" date="2020" name="Stud. Mycol.">
        <title>101 Dothideomycetes genomes: a test case for predicting lifestyles and emergence of pathogens.</title>
        <authorList>
            <person name="Haridas S."/>
            <person name="Albert R."/>
            <person name="Binder M."/>
            <person name="Bloem J."/>
            <person name="Labutti K."/>
            <person name="Salamov A."/>
            <person name="Andreopoulos B."/>
            <person name="Baker S."/>
            <person name="Barry K."/>
            <person name="Bills G."/>
            <person name="Bluhm B."/>
            <person name="Cannon C."/>
            <person name="Castanera R."/>
            <person name="Culley D."/>
            <person name="Daum C."/>
            <person name="Ezra D."/>
            <person name="Gonzalez J."/>
            <person name="Henrissat B."/>
            <person name="Kuo A."/>
            <person name="Liang C."/>
            <person name="Lipzen A."/>
            <person name="Lutzoni F."/>
            <person name="Magnuson J."/>
            <person name="Mondo S."/>
            <person name="Nolan M."/>
            <person name="Ohm R."/>
            <person name="Pangilinan J."/>
            <person name="Park H.-J."/>
            <person name="Ramirez L."/>
            <person name="Alfaro M."/>
            <person name="Sun H."/>
            <person name="Tritt A."/>
            <person name="Yoshinaga Y."/>
            <person name="Zwiers L.-H."/>
            <person name="Turgeon B."/>
            <person name="Goodwin S."/>
            <person name="Spatafora J."/>
            <person name="Crous P."/>
            <person name="Grigoriev I."/>
        </authorList>
    </citation>
    <scope>NUCLEOTIDE SEQUENCE</scope>
    <source>
        <strain evidence="2">CBS 207.26</strain>
    </source>
</reference>
<feature type="chain" id="PRO_5025560326" evidence="1">
    <location>
        <begin position="16"/>
        <end position="192"/>
    </location>
</feature>
<accession>A0A6A6DJQ6</accession>
<dbReference type="CDD" id="cd07822">
    <property type="entry name" value="SRPBCC_4"/>
    <property type="match status" value="1"/>
</dbReference>
<dbReference type="Proteomes" id="UP000800200">
    <property type="component" value="Unassembled WGS sequence"/>
</dbReference>
<proteinExistence type="predicted"/>
<dbReference type="EMBL" id="ML994677">
    <property type="protein sequence ID" value="KAF2178170.1"/>
    <property type="molecule type" value="Genomic_DNA"/>
</dbReference>
<name>A0A6A6DJQ6_9PEZI</name>
<dbReference type="AlphaFoldDB" id="A0A6A6DJQ6"/>
<evidence type="ECO:0000313" key="2">
    <source>
        <dbReference type="EMBL" id="KAF2178170.1"/>
    </source>
</evidence>
<dbReference type="OrthoDB" id="509124at2759"/>
<dbReference type="Gene3D" id="3.30.530.20">
    <property type="match status" value="1"/>
</dbReference>
<keyword evidence="3" id="KW-1185">Reference proteome</keyword>
<evidence type="ECO:0000256" key="1">
    <source>
        <dbReference type="SAM" id="SignalP"/>
    </source>
</evidence>
<dbReference type="SUPFAM" id="SSF55961">
    <property type="entry name" value="Bet v1-like"/>
    <property type="match status" value="1"/>
</dbReference>
<feature type="signal peptide" evidence="1">
    <location>
        <begin position="1"/>
        <end position="15"/>
    </location>
</feature>